<feature type="active site" description="O-(5'-phospho-DNA)-tyrosine intermediate" evidence="10">
    <location>
        <position position="290"/>
    </location>
</feature>
<keyword evidence="5" id="KW-0479">Metal-binding</keyword>
<evidence type="ECO:0000256" key="8">
    <source>
        <dbReference type="ARBA" id="ARBA00023125"/>
    </source>
</evidence>
<evidence type="ECO:0000313" key="15">
    <source>
        <dbReference type="Proteomes" id="UP001530400"/>
    </source>
</evidence>
<dbReference type="PANTHER" id="PTHR10848:SF0">
    <property type="entry name" value="MEIOTIC RECOMBINATION PROTEIN SPO11"/>
    <property type="match status" value="1"/>
</dbReference>
<evidence type="ECO:0000256" key="10">
    <source>
        <dbReference type="PROSITE-ProRule" id="PRU01385"/>
    </source>
</evidence>
<evidence type="ECO:0000256" key="4">
    <source>
        <dbReference type="ARBA" id="ARBA00012895"/>
    </source>
</evidence>
<reference evidence="14 15" key="1">
    <citation type="submission" date="2024-10" db="EMBL/GenBank/DDBJ databases">
        <title>Updated reference genomes for cyclostephanoid diatoms.</title>
        <authorList>
            <person name="Roberts W.R."/>
            <person name="Alverson A.J."/>
        </authorList>
    </citation>
    <scope>NUCLEOTIDE SEQUENCE [LARGE SCALE GENOMIC DNA]</scope>
    <source>
        <strain evidence="14 15">AJA010-31</strain>
    </source>
</reference>
<feature type="region of interest" description="Disordered" evidence="11">
    <location>
        <begin position="143"/>
        <end position="188"/>
    </location>
</feature>
<organism evidence="14 15">
    <name type="scientific">Cyclotella atomus</name>
    <dbReference type="NCBI Taxonomy" id="382360"/>
    <lineage>
        <taxon>Eukaryota</taxon>
        <taxon>Sar</taxon>
        <taxon>Stramenopiles</taxon>
        <taxon>Ochrophyta</taxon>
        <taxon>Bacillariophyta</taxon>
        <taxon>Coscinodiscophyceae</taxon>
        <taxon>Thalassiosirophycidae</taxon>
        <taxon>Stephanodiscales</taxon>
        <taxon>Stephanodiscaceae</taxon>
        <taxon>Cyclotella</taxon>
    </lineage>
</organism>
<dbReference type="GO" id="GO:0003918">
    <property type="term" value="F:DNA topoisomerase type II (double strand cut, ATP-hydrolyzing) activity"/>
    <property type="evidence" value="ECO:0007669"/>
    <property type="project" value="UniProtKB-UniRule"/>
</dbReference>
<keyword evidence="7 10" id="KW-0799">Topoisomerase</keyword>
<proteinExistence type="inferred from homology"/>
<comment type="similarity">
    <text evidence="3 10">Belongs to the TOP6A family.</text>
</comment>
<keyword evidence="15" id="KW-1185">Reference proteome</keyword>
<evidence type="ECO:0000256" key="6">
    <source>
        <dbReference type="ARBA" id="ARBA00022842"/>
    </source>
</evidence>
<dbReference type="Proteomes" id="UP001530400">
    <property type="component" value="Unassembled WGS sequence"/>
</dbReference>
<dbReference type="EC" id="5.6.2.2" evidence="4"/>
<keyword evidence="9 10" id="KW-0413">Isomerase</keyword>
<dbReference type="InterPro" id="IPR034136">
    <property type="entry name" value="TOPRIM_Topo6A/Spo11"/>
</dbReference>
<evidence type="ECO:0000256" key="3">
    <source>
        <dbReference type="ARBA" id="ARBA00006559"/>
    </source>
</evidence>
<dbReference type="EMBL" id="JALLPJ020001097">
    <property type="protein sequence ID" value="KAL3776473.1"/>
    <property type="molecule type" value="Genomic_DNA"/>
</dbReference>
<dbReference type="AlphaFoldDB" id="A0ABD3NL07"/>
<dbReference type="Pfam" id="PF04406">
    <property type="entry name" value="TP6A_N"/>
    <property type="match status" value="1"/>
</dbReference>
<dbReference type="Pfam" id="PF21180">
    <property type="entry name" value="TOP6A-Spo11_Toprim"/>
    <property type="match status" value="1"/>
</dbReference>
<comment type="cofactor">
    <cofactor evidence="2">
        <name>Mg(2+)</name>
        <dbReference type="ChEBI" id="CHEBI:18420"/>
    </cofactor>
</comment>
<dbReference type="SUPFAM" id="SSF56726">
    <property type="entry name" value="DNA topoisomerase IV, alpha subunit"/>
    <property type="match status" value="1"/>
</dbReference>
<evidence type="ECO:0000256" key="11">
    <source>
        <dbReference type="SAM" id="MobiDB-lite"/>
    </source>
</evidence>
<keyword evidence="8 10" id="KW-0238">DNA-binding</keyword>
<evidence type="ECO:0000256" key="5">
    <source>
        <dbReference type="ARBA" id="ARBA00022723"/>
    </source>
</evidence>
<comment type="catalytic activity">
    <reaction evidence="1 10">
        <text>ATP-dependent breakage, passage and rejoining of double-stranded DNA.</text>
        <dbReference type="EC" id="5.6.2.2"/>
    </reaction>
</comment>
<dbReference type="CDD" id="cd00223">
    <property type="entry name" value="TOPRIM_TopoIIB_SPO"/>
    <property type="match status" value="1"/>
</dbReference>
<comment type="caution">
    <text evidence="14">The sequence shown here is derived from an EMBL/GenBank/DDBJ whole genome shotgun (WGS) entry which is preliminary data.</text>
</comment>
<feature type="domain" description="Topoisomerase 6 subunit A/Spo11 TOPRIM" evidence="13">
    <location>
        <begin position="394"/>
        <end position="556"/>
    </location>
</feature>
<dbReference type="PROSITE" id="PS52041">
    <property type="entry name" value="TOPO_IIB"/>
    <property type="match status" value="1"/>
</dbReference>
<feature type="compositionally biased region" description="Acidic residues" evidence="11">
    <location>
        <begin position="152"/>
        <end position="166"/>
    </location>
</feature>
<dbReference type="Gene3D" id="1.10.10.10">
    <property type="entry name" value="Winged helix-like DNA-binding domain superfamily/Winged helix DNA-binding domain"/>
    <property type="match status" value="1"/>
</dbReference>
<evidence type="ECO:0000256" key="9">
    <source>
        <dbReference type="ARBA" id="ARBA00023235"/>
    </source>
</evidence>
<dbReference type="GO" id="GO:0046872">
    <property type="term" value="F:metal ion binding"/>
    <property type="evidence" value="ECO:0007669"/>
    <property type="project" value="UniProtKB-KW"/>
</dbReference>
<feature type="compositionally biased region" description="Polar residues" evidence="11">
    <location>
        <begin position="1"/>
        <end position="10"/>
    </location>
</feature>
<evidence type="ECO:0000256" key="1">
    <source>
        <dbReference type="ARBA" id="ARBA00000185"/>
    </source>
</evidence>
<feature type="domain" description="Spo11/DNA topoisomerase VI subunit A N-terminal" evidence="12">
    <location>
        <begin position="263"/>
        <end position="321"/>
    </location>
</feature>
<dbReference type="Gene3D" id="3.40.1360.10">
    <property type="match status" value="1"/>
</dbReference>
<dbReference type="InterPro" id="IPR036078">
    <property type="entry name" value="Spo11/TopoVI_A_sf"/>
</dbReference>
<evidence type="ECO:0000259" key="13">
    <source>
        <dbReference type="Pfam" id="PF21180"/>
    </source>
</evidence>
<feature type="compositionally biased region" description="Polar residues" evidence="11">
    <location>
        <begin position="168"/>
        <end position="179"/>
    </location>
</feature>
<name>A0ABD3NL07_9STRA</name>
<dbReference type="InterPro" id="IPR002815">
    <property type="entry name" value="Spo11/TopoVI_A"/>
</dbReference>
<evidence type="ECO:0000259" key="12">
    <source>
        <dbReference type="Pfam" id="PF04406"/>
    </source>
</evidence>
<dbReference type="GO" id="GO:0003677">
    <property type="term" value="F:DNA binding"/>
    <property type="evidence" value="ECO:0007669"/>
    <property type="project" value="UniProtKB-UniRule"/>
</dbReference>
<dbReference type="InterPro" id="IPR036388">
    <property type="entry name" value="WH-like_DNA-bd_sf"/>
</dbReference>
<dbReference type="InterPro" id="IPR013049">
    <property type="entry name" value="Spo11/TopoVI_A_N"/>
</dbReference>
<dbReference type="PRINTS" id="PR01550">
    <property type="entry name" value="TOP6AFAMILY"/>
</dbReference>
<feature type="region of interest" description="Disordered" evidence="11">
    <location>
        <begin position="1"/>
        <end position="40"/>
    </location>
</feature>
<dbReference type="PANTHER" id="PTHR10848">
    <property type="entry name" value="MEIOTIC RECOMBINATION PROTEIN SPO11"/>
    <property type="match status" value="1"/>
</dbReference>
<protein>
    <recommendedName>
        <fullName evidence="4">DNA topoisomerase (ATP-hydrolyzing)</fullName>
        <ecNumber evidence="4">5.6.2.2</ecNumber>
    </recommendedName>
</protein>
<keyword evidence="6" id="KW-0460">Magnesium</keyword>
<sequence length="578" mass="66462">MDSSIAHTPKTSPPLHYNDSIVWNREEAPLKRPQPNDETCQNDDQFEGFDEKQQQHYGVYHQEQQFESDEEMAHIYHDEVGDELHYQEGDSDSIVGNNFNVHQNYYQDPFDYLEQINQLQPPPTLFEEYDADDEYQLEQEVPIRQISIQDNAADDDDEDASLEYSEDNSYQDQIHSQQRPPHYEENSSQDVIHRIEMVMSHLVNYLSKLEGPILHEYKNPYTEESSNSTIAEDSISSNFFTEITKYNSSPFKQFDNMARQRVFTSVVLIMSFIHSLLLSNRTTTTREVYYVFVTHFRNQKECDSAILDVARCLGVPRRALGLSASPKGWFCGSIEITRKGTLPSGKDVSGSIDGTALSSIQGLPITREWIDRDANGFTEEGVEIKVTSKDAKVIVVIEKEGVYNRLAEERIFDKFPCILITGKGFPDLATRALVQSLHREFDLPVVGICDSNPFGISVLSIYHCAGDRMGVDGNMKYSVPIRWIGLRPSTVADLEDQLPKEVFQKLTDRDYKRIDALLDETHSFLNEEREEEILAMKDAGYKVELEALYWLGPDYMGNWVVEQLEFIDDEDEWERVAI</sequence>
<accession>A0ABD3NL07</accession>
<evidence type="ECO:0000256" key="2">
    <source>
        <dbReference type="ARBA" id="ARBA00001946"/>
    </source>
</evidence>
<evidence type="ECO:0000256" key="7">
    <source>
        <dbReference type="ARBA" id="ARBA00023029"/>
    </source>
</evidence>
<gene>
    <name evidence="14" type="ORF">ACHAWO_007553</name>
</gene>
<evidence type="ECO:0000313" key="14">
    <source>
        <dbReference type="EMBL" id="KAL3776473.1"/>
    </source>
</evidence>